<keyword evidence="3" id="KW-0408">Iron</keyword>
<dbReference type="GO" id="GO:0046872">
    <property type="term" value="F:metal ion binding"/>
    <property type="evidence" value="ECO:0007669"/>
    <property type="project" value="UniProtKB-KW"/>
</dbReference>
<dbReference type="Gene3D" id="1.10.760.10">
    <property type="entry name" value="Cytochrome c-like domain"/>
    <property type="match status" value="1"/>
</dbReference>
<dbReference type="GO" id="GO:0020037">
    <property type="term" value="F:heme binding"/>
    <property type="evidence" value="ECO:0007669"/>
    <property type="project" value="InterPro"/>
</dbReference>
<keyword evidence="2" id="KW-0479">Metal-binding</keyword>
<dbReference type="PANTHER" id="PTHR40394:SF2">
    <property type="entry name" value="QUINOL:CYTOCHROME C OXIDOREDUCTASE MEMBRANE PROTEIN"/>
    <property type="match status" value="1"/>
</dbReference>
<reference evidence="5" key="1">
    <citation type="submission" date="2018-05" db="EMBL/GenBank/DDBJ databases">
        <authorList>
            <person name="Lanie J.A."/>
            <person name="Ng W.-L."/>
            <person name="Kazmierczak K.M."/>
            <person name="Andrzejewski T.M."/>
            <person name="Davidsen T.M."/>
            <person name="Wayne K.J."/>
            <person name="Tettelin H."/>
            <person name="Glass J.I."/>
            <person name="Rusch D."/>
            <person name="Podicherti R."/>
            <person name="Tsui H.-C.T."/>
            <person name="Winkler M.E."/>
        </authorList>
    </citation>
    <scope>NUCLEOTIDE SEQUENCE</scope>
</reference>
<evidence type="ECO:0000256" key="1">
    <source>
        <dbReference type="ARBA" id="ARBA00022617"/>
    </source>
</evidence>
<dbReference type="SUPFAM" id="SSF46626">
    <property type="entry name" value="Cytochrome c"/>
    <property type="match status" value="1"/>
</dbReference>
<gene>
    <name evidence="5" type="ORF">METZ01_LOCUS35101</name>
</gene>
<protein>
    <recommendedName>
        <fullName evidence="4">Cytochrome c domain-containing protein</fullName>
    </recommendedName>
</protein>
<dbReference type="AlphaFoldDB" id="A0A381QWZ8"/>
<proteinExistence type="predicted"/>
<feature type="non-terminal residue" evidence="5">
    <location>
        <position position="1"/>
    </location>
</feature>
<dbReference type="InterPro" id="IPR009056">
    <property type="entry name" value="Cyt_c-like_dom"/>
</dbReference>
<dbReference type="Pfam" id="PF13442">
    <property type="entry name" value="Cytochrome_CBB3"/>
    <property type="match status" value="1"/>
</dbReference>
<feature type="domain" description="Cytochrome c" evidence="4">
    <location>
        <begin position="95"/>
        <end position="182"/>
    </location>
</feature>
<evidence type="ECO:0000256" key="2">
    <source>
        <dbReference type="ARBA" id="ARBA00022723"/>
    </source>
</evidence>
<accession>A0A381QWZ8</accession>
<evidence type="ECO:0000259" key="4">
    <source>
        <dbReference type="PROSITE" id="PS51007"/>
    </source>
</evidence>
<dbReference type="InterPro" id="IPR036909">
    <property type="entry name" value="Cyt_c-like_dom_sf"/>
</dbReference>
<sequence length="202" mass="21830">VLSGCKPLDDAMVLIFGRSMRDQRSFDPYENTQPSPENSISFSSGNYPTDFGVVNIGQPEGVSVPRFTQADLGLPGIGSLVVQGLSNPLDPTDPRSRERGAELYTRFCAVCHGEDGVGANASIADKHPMLPAYNLSGAQVAAYSDQYLYAMIRVGRGLMPEYGSRITHFDRWSIVNYVRELQLQAGNAPENGMSGDNPPAGE</sequence>
<dbReference type="EMBL" id="UINC01001498">
    <property type="protein sequence ID" value="SUZ82247.1"/>
    <property type="molecule type" value="Genomic_DNA"/>
</dbReference>
<evidence type="ECO:0000256" key="3">
    <source>
        <dbReference type="ARBA" id="ARBA00023004"/>
    </source>
</evidence>
<dbReference type="PROSITE" id="PS51007">
    <property type="entry name" value="CYTC"/>
    <property type="match status" value="1"/>
</dbReference>
<dbReference type="GO" id="GO:0009055">
    <property type="term" value="F:electron transfer activity"/>
    <property type="evidence" value="ECO:0007669"/>
    <property type="project" value="InterPro"/>
</dbReference>
<keyword evidence="1" id="KW-0349">Heme</keyword>
<organism evidence="5">
    <name type="scientific">marine metagenome</name>
    <dbReference type="NCBI Taxonomy" id="408172"/>
    <lineage>
        <taxon>unclassified sequences</taxon>
        <taxon>metagenomes</taxon>
        <taxon>ecological metagenomes</taxon>
    </lineage>
</organism>
<evidence type="ECO:0000313" key="5">
    <source>
        <dbReference type="EMBL" id="SUZ82247.1"/>
    </source>
</evidence>
<dbReference type="PANTHER" id="PTHR40394">
    <property type="entry name" value="LIPOPROTEIN-RELATED"/>
    <property type="match status" value="1"/>
</dbReference>
<name>A0A381QWZ8_9ZZZZ</name>